<evidence type="ECO:0000256" key="4">
    <source>
        <dbReference type="ARBA" id="ARBA00022692"/>
    </source>
</evidence>
<evidence type="ECO:0000313" key="9">
    <source>
        <dbReference type="Proteomes" id="UP000019222"/>
    </source>
</evidence>
<comment type="subcellular location">
    <subcellularLocation>
        <location evidence="1">Cell membrane</location>
        <topology evidence="1">Multi-pass membrane protein</topology>
    </subcellularLocation>
</comment>
<evidence type="ECO:0000313" key="8">
    <source>
        <dbReference type="EMBL" id="AHI23399.1"/>
    </source>
</evidence>
<evidence type="ECO:0000256" key="7">
    <source>
        <dbReference type="SAM" id="Phobius"/>
    </source>
</evidence>
<feature type="transmembrane region" description="Helical" evidence="7">
    <location>
        <begin position="67"/>
        <end position="91"/>
    </location>
</feature>
<evidence type="ECO:0000256" key="1">
    <source>
        <dbReference type="ARBA" id="ARBA00004651"/>
    </source>
</evidence>
<feature type="transmembrane region" description="Helical" evidence="7">
    <location>
        <begin position="278"/>
        <end position="300"/>
    </location>
</feature>
<evidence type="ECO:0000256" key="3">
    <source>
        <dbReference type="ARBA" id="ARBA00022475"/>
    </source>
</evidence>
<dbReference type="GO" id="GO:0005886">
    <property type="term" value="C:plasma membrane"/>
    <property type="evidence" value="ECO:0007669"/>
    <property type="project" value="UniProtKB-SubCell"/>
</dbReference>
<accession>W5Y3E2</accession>
<dbReference type="PIRSF" id="PIRSF004810">
    <property type="entry name" value="ChrA"/>
    <property type="match status" value="1"/>
</dbReference>
<feature type="transmembrane region" description="Helical" evidence="7">
    <location>
        <begin position="179"/>
        <end position="202"/>
    </location>
</feature>
<sequence length="379" mass="38950">MLGITSFGGPTAHIGYFREEFVTRRKWLDERAFTDLVALCQLLPGPASSQVGMALGFQRAGFAGMGLAWLFFTAPSALALALFALGVGAGWQGSGALAGLLAAAVGVVAHAVYSMFRGVRLTALTASLMAAALVACVALPSAFTQIAVIALAAAAGFLFARPELPPSDGSRLRDPGAAVAATAGAALVLGVLGALFVIAFHGSWSWPLIRFADYFYAGSLVFGGGHVVLPMLQPLVTGAGGIPTELFLNGYSAAQAVPGPLFTFSAYLGAVEHGWPGAVLATAAMFLPAALLTVVGLHSYSRLAHSVAFRRCLTGINAAVVGILAAAWCTPVFTHGVWLASRPVAAAAIAIGCFAALAFWKRPPWQITVAAALLGWLVL</sequence>
<keyword evidence="3" id="KW-1003">Cell membrane</keyword>
<feature type="transmembrane region" description="Helical" evidence="7">
    <location>
        <begin position="339"/>
        <end position="360"/>
    </location>
</feature>
<feature type="transmembrane region" description="Helical" evidence="7">
    <location>
        <begin position="214"/>
        <end position="232"/>
    </location>
</feature>
<dbReference type="PATRIC" id="fig|1224164.3.peg.2034"/>
<dbReference type="KEGG" id="cvt:B843_10070"/>
<feature type="transmembrane region" description="Helical" evidence="7">
    <location>
        <begin position="97"/>
        <end position="116"/>
    </location>
</feature>
<dbReference type="PANTHER" id="PTHR33567">
    <property type="entry name" value="CHROMATE ION TRANSPORTER (EUROFUNG)"/>
    <property type="match status" value="1"/>
</dbReference>
<keyword evidence="5 7" id="KW-1133">Transmembrane helix</keyword>
<dbReference type="Pfam" id="PF02417">
    <property type="entry name" value="Chromate_transp"/>
    <property type="match status" value="2"/>
</dbReference>
<dbReference type="HOGENOM" id="CLU_018106_0_1_11"/>
<dbReference type="EMBL" id="CP004353">
    <property type="protein sequence ID" value="AHI23399.1"/>
    <property type="molecule type" value="Genomic_DNA"/>
</dbReference>
<protein>
    <submittedName>
        <fullName evidence="8">Transporter</fullName>
    </submittedName>
</protein>
<dbReference type="AlphaFoldDB" id="W5Y3E2"/>
<organism evidence="8 9">
    <name type="scientific">Corynebacterium vitaeruminis DSM 20294</name>
    <dbReference type="NCBI Taxonomy" id="1224164"/>
    <lineage>
        <taxon>Bacteria</taxon>
        <taxon>Bacillati</taxon>
        <taxon>Actinomycetota</taxon>
        <taxon>Actinomycetes</taxon>
        <taxon>Mycobacteriales</taxon>
        <taxon>Corynebacteriaceae</taxon>
        <taxon>Corynebacterium</taxon>
    </lineage>
</organism>
<dbReference type="Proteomes" id="UP000019222">
    <property type="component" value="Chromosome"/>
</dbReference>
<keyword evidence="4 7" id="KW-0812">Transmembrane</keyword>
<evidence type="ECO:0000256" key="2">
    <source>
        <dbReference type="ARBA" id="ARBA00005262"/>
    </source>
</evidence>
<evidence type="ECO:0000256" key="5">
    <source>
        <dbReference type="ARBA" id="ARBA00022989"/>
    </source>
</evidence>
<dbReference type="eggNOG" id="COG2059">
    <property type="taxonomic scope" value="Bacteria"/>
</dbReference>
<dbReference type="NCBIfam" id="TIGR00937">
    <property type="entry name" value="2A51"/>
    <property type="match status" value="1"/>
</dbReference>
<dbReference type="PANTHER" id="PTHR33567:SF3">
    <property type="entry name" value="CHROMATE ION TRANSPORTER (EUROFUNG)"/>
    <property type="match status" value="1"/>
</dbReference>
<dbReference type="InterPro" id="IPR014047">
    <property type="entry name" value="Chr_Tranpt_l_chain"/>
</dbReference>
<dbReference type="GO" id="GO:0015109">
    <property type="term" value="F:chromate transmembrane transporter activity"/>
    <property type="evidence" value="ECO:0007669"/>
    <property type="project" value="InterPro"/>
</dbReference>
<feature type="transmembrane region" description="Helical" evidence="7">
    <location>
        <begin position="128"/>
        <end position="159"/>
    </location>
</feature>
<proteinExistence type="inferred from homology"/>
<evidence type="ECO:0000256" key="6">
    <source>
        <dbReference type="ARBA" id="ARBA00023136"/>
    </source>
</evidence>
<dbReference type="InterPro" id="IPR003370">
    <property type="entry name" value="Chromate_transpt"/>
</dbReference>
<keyword evidence="9" id="KW-1185">Reference proteome</keyword>
<comment type="similarity">
    <text evidence="2">Belongs to the chromate ion transporter (CHR) (TC 2.A.51) family.</text>
</comment>
<gene>
    <name evidence="8" type="ORF">B843_10070</name>
</gene>
<keyword evidence="6 7" id="KW-0472">Membrane</keyword>
<feature type="transmembrane region" description="Helical" evidence="7">
    <location>
        <begin position="312"/>
        <end position="333"/>
    </location>
</feature>
<name>W5Y3E2_9CORY</name>
<reference evidence="8 9" key="1">
    <citation type="submission" date="2013-02" db="EMBL/GenBank/DDBJ databases">
        <title>The complete genome sequence of Corynebacterium vitaeruminis DSM 20294.</title>
        <authorList>
            <person name="Ruckert C."/>
            <person name="Albersmeier A."/>
            <person name="Kalinowski J."/>
        </authorList>
    </citation>
    <scope>NUCLEOTIDE SEQUENCE [LARGE SCALE GENOMIC DNA]</scope>
    <source>
        <strain evidence="9">ATCC 10234</strain>
    </source>
</reference>